<evidence type="ECO:0000313" key="3">
    <source>
        <dbReference type="Proteomes" id="UP000229213"/>
    </source>
</evidence>
<comment type="caution">
    <text evidence="2">The sequence shown here is derived from an EMBL/GenBank/DDBJ whole genome shotgun (WGS) entry which is preliminary data.</text>
</comment>
<name>A0A2M7YGM3_9BACT</name>
<dbReference type="InterPro" id="IPR013429">
    <property type="entry name" value="Regulatory_FmdB_Zinc_ribbon"/>
</dbReference>
<evidence type="ECO:0000259" key="1">
    <source>
        <dbReference type="SMART" id="SM00834"/>
    </source>
</evidence>
<gene>
    <name evidence="2" type="ORF">CO162_02670</name>
</gene>
<evidence type="ECO:0000313" key="2">
    <source>
        <dbReference type="EMBL" id="PJA62130.1"/>
    </source>
</evidence>
<dbReference type="SMART" id="SM00834">
    <property type="entry name" value="CxxC_CXXC_SSSS"/>
    <property type="match status" value="1"/>
</dbReference>
<dbReference type="Proteomes" id="UP000229213">
    <property type="component" value="Unassembled WGS sequence"/>
</dbReference>
<accession>A0A2M7YGM3</accession>
<dbReference type="AlphaFoldDB" id="A0A2M7YGM3"/>
<dbReference type="EMBL" id="PFWI01000088">
    <property type="protein sequence ID" value="PJA62130.1"/>
    <property type="molecule type" value="Genomic_DNA"/>
</dbReference>
<reference evidence="3" key="1">
    <citation type="submission" date="2017-09" db="EMBL/GenBank/DDBJ databases">
        <title>Depth-based differentiation of microbial function through sediment-hosted aquifers and enrichment of novel symbionts in the deep terrestrial subsurface.</title>
        <authorList>
            <person name="Probst A.J."/>
            <person name="Ladd B."/>
            <person name="Jarett J.K."/>
            <person name="Geller-Mcgrath D.E."/>
            <person name="Sieber C.M.K."/>
            <person name="Emerson J.B."/>
            <person name="Anantharaman K."/>
            <person name="Thomas B.C."/>
            <person name="Malmstrom R."/>
            <person name="Stieglmeier M."/>
            <person name="Klingl A."/>
            <person name="Woyke T."/>
            <person name="Ryan C.M."/>
            <person name="Banfield J.F."/>
        </authorList>
    </citation>
    <scope>NUCLEOTIDE SEQUENCE [LARGE SCALE GENOMIC DNA]</scope>
</reference>
<feature type="domain" description="Putative regulatory protein FmdB zinc ribbon" evidence="1">
    <location>
        <begin position="1"/>
        <end position="38"/>
    </location>
</feature>
<protein>
    <recommendedName>
        <fullName evidence="1">Putative regulatory protein FmdB zinc ribbon domain-containing protein</fullName>
    </recommendedName>
</protein>
<proteinExistence type="predicted"/>
<sequence>MPIYEYICDDCKDVQEIFIPYEQVSLCKCGGQMKRVYLTPPAVKMNTLKGGYYKTQSLDKTTGESVVCTTKHQLSEFGKKNGVIIEYD</sequence>
<organism evidence="2 3">
    <name type="scientific">bacterium (Candidatus Ratteibacteria) CG_4_9_14_3_um_filter_41_21</name>
    <dbReference type="NCBI Taxonomy" id="2014289"/>
    <lineage>
        <taxon>Bacteria</taxon>
        <taxon>Candidatus Ratteibacteria</taxon>
    </lineage>
</organism>